<organism evidence="5 6">
    <name type="scientific">Eiseniibacteriota bacterium</name>
    <dbReference type="NCBI Taxonomy" id="2212470"/>
    <lineage>
        <taxon>Bacteria</taxon>
        <taxon>Candidatus Eiseniibacteriota</taxon>
    </lineage>
</organism>
<dbReference type="Pfam" id="PF13412">
    <property type="entry name" value="HTH_24"/>
    <property type="match status" value="1"/>
</dbReference>
<dbReference type="Gene3D" id="3.30.70.920">
    <property type="match status" value="1"/>
</dbReference>
<keyword evidence="3" id="KW-0804">Transcription</keyword>
<evidence type="ECO:0000256" key="3">
    <source>
        <dbReference type="ARBA" id="ARBA00023163"/>
    </source>
</evidence>
<dbReference type="InterPro" id="IPR036390">
    <property type="entry name" value="WH_DNA-bd_sf"/>
</dbReference>
<dbReference type="EMBL" id="VBOR01000059">
    <property type="protein sequence ID" value="TMQ49222.1"/>
    <property type="molecule type" value="Genomic_DNA"/>
</dbReference>
<evidence type="ECO:0000256" key="1">
    <source>
        <dbReference type="ARBA" id="ARBA00023015"/>
    </source>
</evidence>
<dbReference type="SMART" id="SM00344">
    <property type="entry name" value="HTH_ASNC"/>
    <property type="match status" value="1"/>
</dbReference>
<dbReference type="PROSITE" id="PS50956">
    <property type="entry name" value="HTH_ASNC_2"/>
    <property type="match status" value="1"/>
</dbReference>
<gene>
    <name evidence="5" type="ORF">E6K71_05230</name>
</gene>
<evidence type="ECO:0000259" key="4">
    <source>
        <dbReference type="PROSITE" id="PS50956"/>
    </source>
</evidence>
<dbReference type="AlphaFoldDB" id="A0A538SCY1"/>
<dbReference type="GO" id="GO:0005829">
    <property type="term" value="C:cytosol"/>
    <property type="evidence" value="ECO:0007669"/>
    <property type="project" value="TreeGrafter"/>
</dbReference>
<name>A0A538SCY1_UNCEI</name>
<evidence type="ECO:0000313" key="5">
    <source>
        <dbReference type="EMBL" id="TMQ49222.1"/>
    </source>
</evidence>
<comment type="caution">
    <text evidence="5">The sequence shown here is derived from an EMBL/GenBank/DDBJ whole genome shotgun (WGS) entry which is preliminary data.</text>
</comment>
<protein>
    <submittedName>
        <fullName evidence="5">Lrp/AsnC family transcriptional regulator</fullName>
    </submittedName>
</protein>
<dbReference type="Pfam" id="PF01037">
    <property type="entry name" value="AsnC_trans_reg"/>
    <property type="match status" value="1"/>
</dbReference>
<dbReference type="InterPro" id="IPR019885">
    <property type="entry name" value="Tscrpt_reg_HTH_AsnC-type_CS"/>
</dbReference>
<keyword evidence="2" id="KW-0238">DNA-binding</keyword>
<dbReference type="InterPro" id="IPR011008">
    <property type="entry name" value="Dimeric_a/b-barrel"/>
</dbReference>
<dbReference type="SUPFAM" id="SSF46785">
    <property type="entry name" value="Winged helix' DNA-binding domain"/>
    <property type="match status" value="1"/>
</dbReference>
<dbReference type="Gene3D" id="1.10.10.10">
    <property type="entry name" value="Winged helix-like DNA-binding domain superfamily/Winged helix DNA-binding domain"/>
    <property type="match status" value="1"/>
</dbReference>
<dbReference type="PANTHER" id="PTHR30154">
    <property type="entry name" value="LEUCINE-RESPONSIVE REGULATORY PROTEIN"/>
    <property type="match status" value="1"/>
</dbReference>
<evidence type="ECO:0000256" key="2">
    <source>
        <dbReference type="ARBA" id="ARBA00023125"/>
    </source>
</evidence>
<dbReference type="GO" id="GO:0043200">
    <property type="term" value="P:response to amino acid"/>
    <property type="evidence" value="ECO:0007669"/>
    <property type="project" value="TreeGrafter"/>
</dbReference>
<keyword evidence="1" id="KW-0805">Transcription regulation</keyword>
<dbReference type="PRINTS" id="PR00033">
    <property type="entry name" value="HTHASNC"/>
</dbReference>
<dbReference type="InterPro" id="IPR019887">
    <property type="entry name" value="Tscrpt_reg_AsnC/Lrp_C"/>
</dbReference>
<dbReference type="InterPro" id="IPR036388">
    <property type="entry name" value="WH-like_DNA-bd_sf"/>
</dbReference>
<dbReference type="SUPFAM" id="SSF54909">
    <property type="entry name" value="Dimeric alpha+beta barrel"/>
    <property type="match status" value="1"/>
</dbReference>
<dbReference type="Proteomes" id="UP000316292">
    <property type="component" value="Unassembled WGS sequence"/>
</dbReference>
<proteinExistence type="predicted"/>
<evidence type="ECO:0000313" key="6">
    <source>
        <dbReference type="Proteomes" id="UP000316292"/>
    </source>
</evidence>
<dbReference type="PROSITE" id="PS00519">
    <property type="entry name" value="HTH_ASNC_1"/>
    <property type="match status" value="1"/>
</dbReference>
<dbReference type="GO" id="GO:0043565">
    <property type="term" value="F:sequence-specific DNA binding"/>
    <property type="evidence" value="ECO:0007669"/>
    <property type="project" value="InterPro"/>
</dbReference>
<dbReference type="InterPro" id="IPR019888">
    <property type="entry name" value="Tscrpt_reg_AsnC-like"/>
</dbReference>
<sequence>MLSLTKHENGAVLDQIDRKLLALLQDDAKISQAELAKAVGLTAPSVNERIRKLERGGIIRGYVTLLDERKLGQDITAFVEVFIEHPKFESGFIEAVRDLDEILECHHITGEFSLLLKVRVQDMAAFRKLLIEKLNTVRGVRQTRTLIVLATSKEQRRIKIDSEPHTPGSKGAPG</sequence>
<dbReference type="CDD" id="cd00090">
    <property type="entry name" value="HTH_ARSR"/>
    <property type="match status" value="1"/>
</dbReference>
<dbReference type="InterPro" id="IPR011991">
    <property type="entry name" value="ArsR-like_HTH"/>
</dbReference>
<feature type="domain" description="HTH asnC-type" evidence="4">
    <location>
        <begin position="13"/>
        <end position="74"/>
    </location>
</feature>
<dbReference type="InterPro" id="IPR000485">
    <property type="entry name" value="AsnC-type_HTH_dom"/>
</dbReference>
<accession>A0A538SCY1</accession>
<dbReference type="PANTHER" id="PTHR30154:SF53">
    <property type="entry name" value="HTH-TYPE TRANSCRIPTIONAL REGULATOR LRPC"/>
    <property type="match status" value="1"/>
</dbReference>
<reference evidence="5 6" key="1">
    <citation type="journal article" date="2019" name="Nat. Microbiol.">
        <title>Mediterranean grassland soil C-N compound turnover is dependent on rainfall and depth, and is mediated by genomically divergent microorganisms.</title>
        <authorList>
            <person name="Diamond S."/>
            <person name="Andeer P.F."/>
            <person name="Li Z."/>
            <person name="Crits-Christoph A."/>
            <person name="Burstein D."/>
            <person name="Anantharaman K."/>
            <person name="Lane K.R."/>
            <person name="Thomas B.C."/>
            <person name="Pan C."/>
            <person name="Northen T.R."/>
            <person name="Banfield J.F."/>
        </authorList>
    </citation>
    <scope>NUCLEOTIDE SEQUENCE [LARGE SCALE GENOMIC DNA]</scope>
    <source>
        <strain evidence="5">WS_1</strain>
    </source>
</reference>